<gene>
    <name evidence="1" type="ORF">INT46_006149</name>
</gene>
<evidence type="ECO:0000313" key="1">
    <source>
        <dbReference type="EMBL" id="KAG2204756.1"/>
    </source>
</evidence>
<dbReference type="OrthoDB" id="2275636at2759"/>
<dbReference type="Proteomes" id="UP000650833">
    <property type="component" value="Unassembled WGS sequence"/>
</dbReference>
<sequence>MTILAEGHTIIGYIRKSSGKEPGDRRYQRLEATSVNLKERSLIVVVFASSSCQASDPMES</sequence>
<reference evidence="1" key="1">
    <citation type="submission" date="2020-12" db="EMBL/GenBank/DDBJ databases">
        <title>Metabolic potential, ecology and presence of endohyphal bacteria is reflected in genomic diversity of Mucoromycotina.</title>
        <authorList>
            <person name="Muszewska A."/>
            <person name="Okrasinska A."/>
            <person name="Steczkiewicz K."/>
            <person name="Drgas O."/>
            <person name="Orlowska M."/>
            <person name="Perlinska-Lenart U."/>
            <person name="Aleksandrzak-Piekarczyk T."/>
            <person name="Szatraj K."/>
            <person name="Zielenkiewicz U."/>
            <person name="Pilsyk S."/>
            <person name="Malc E."/>
            <person name="Mieczkowski P."/>
            <person name="Kruszewska J.S."/>
            <person name="Biernat P."/>
            <person name="Pawlowska J."/>
        </authorList>
    </citation>
    <scope>NUCLEOTIDE SEQUENCE</scope>
    <source>
        <strain evidence="1">CBS 226.32</strain>
    </source>
</reference>
<protein>
    <submittedName>
        <fullName evidence="1">Uncharacterized protein</fullName>
    </submittedName>
</protein>
<comment type="caution">
    <text evidence="1">The sequence shown here is derived from an EMBL/GenBank/DDBJ whole genome shotgun (WGS) entry which is preliminary data.</text>
</comment>
<name>A0A8H7UZR7_9FUNG</name>
<accession>A0A8H7UZR7</accession>
<keyword evidence="2" id="KW-1185">Reference proteome</keyword>
<evidence type="ECO:0000313" key="2">
    <source>
        <dbReference type="Proteomes" id="UP000650833"/>
    </source>
</evidence>
<organism evidence="1 2">
    <name type="scientific">Mucor plumbeus</name>
    <dbReference type="NCBI Taxonomy" id="97098"/>
    <lineage>
        <taxon>Eukaryota</taxon>
        <taxon>Fungi</taxon>
        <taxon>Fungi incertae sedis</taxon>
        <taxon>Mucoromycota</taxon>
        <taxon>Mucoromycotina</taxon>
        <taxon>Mucoromycetes</taxon>
        <taxon>Mucorales</taxon>
        <taxon>Mucorineae</taxon>
        <taxon>Mucoraceae</taxon>
        <taxon>Mucor</taxon>
    </lineage>
</organism>
<dbReference type="EMBL" id="JAEPRC010000189">
    <property type="protein sequence ID" value="KAG2204756.1"/>
    <property type="molecule type" value="Genomic_DNA"/>
</dbReference>
<proteinExistence type="predicted"/>
<dbReference type="AlphaFoldDB" id="A0A8H7UZR7"/>